<proteinExistence type="inferred from homology"/>
<dbReference type="Gene3D" id="3.30.559.10">
    <property type="entry name" value="Chloramphenicol acetyltransferase-like domain"/>
    <property type="match status" value="1"/>
</dbReference>
<organism evidence="4 5">
    <name type="scientific">Malus domestica</name>
    <name type="common">Apple</name>
    <name type="synonym">Pyrus malus</name>
    <dbReference type="NCBI Taxonomy" id="3750"/>
    <lineage>
        <taxon>Eukaryota</taxon>
        <taxon>Viridiplantae</taxon>
        <taxon>Streptophyta</taxon>
        <taxon>Embryophyta</taxon>
        <taxon>Tracheophyta</taxon>
        <taxon>Spermatophyta</taxon>
        <taxon>Magnoliopsida</taxon>
        <taxon>eudicotyledons</taxon>
        <taxon>Gunneridae</taxon>
        <taxon>Pentapetalae</taxon>
        <taxon>rosids</taxon>
        <taxon>fabids</taxon>
        <taxon>Rosales</taxon>
        <taxon>Rosaceae</taxon>
        <taxon>Amygdaloideae</taxon>
        <taxon>Maleae</taxon>
        <taxon>Malus</taxon>
    </lineage>
</organism>
<evidence type="ECO:0000313" key="4">
    <source>
        <dbReference type="EMBL" id="RXH79850.1"/>
    </source>
</evidence>
<keyword evidence="2" id="KW-0808">Transferase</keyword>
<dbReference type="PANTHER" id="PTHR31623">
    <property type="entry name" value="F21J9.9"/>
    <property type="match status" value="1"/>
</dbReference>
<dbReference type="InterPro" id="IPR023213">
    <property type="entry name" value="CAT-like_dom_sf"/>
</dbReference>
<dbReference type="EMBL" id="RDQH01000339">
    <property type="protein sequence ID" value="RXH79850.1"/>
    <property type="molecule type" value="Genomic_DNA"/>
</dbReference>
<sequence>MKIEIVSEDQCKPSSPIPDNLKSYKLSLLDQIAPMFYVPVILFYSAPENIDDTTIVDKLKNSLSETTIVDDTTIDDTNIYDDALSGRKIQVGGPSSISSGKVKNEAVSRKAFAMQDKLWSIYAAGNTVPIPFLRATDISPIALLSDNVLGGMHQDNSGSVAVEALQELFTGDGQSKKGRRGQNEVLRRYAASRNASNSGATDHSKFF</sequence>
<accession>A0A498I9L0</accession>
<gene>
    <name evidence="4" type="ORF">DVH24_040997</name>
</gene>
<reference evidence="4 5" key="1">
    <citation type="submission" date="2018-10" db="EMBL/GenBank/DDBJ databases">
        <title>A high-quality apple genome assembly.</title>
        <authorList>
            <person name="Hu J."/>
        </authorList>
    </citation>
    <scope>NUCLEOTIDE SEQUENCE [LARGE SCALE GENOMIC DNA]</scope>
    <source>
        <strain evidence="5">cv. HFTH1</strain>
        <tissue evidence="4">Young leaf</tissue>
    </source>
</reference>
<keyword evidence="5" id="KW-1185">Reference proteome</keyword>
<comment type="caution">
    <text evidence="4">The sequence shown here is derived from an EMBL/GenBank/DDBJ whole genome shotgun (WGS) entry which is preliminary data.</text>
</comment>
<keyword evidence="3" id="KW-0012">Acyltransferase</keyword>
<evidence type="ECO:0000256" key="1">
    <source>
        <dbReference type="ARBA" id="ARBA00009861"/>
    </source>
</evidence>
<protein>
    <submittedName>
        <fullName evidence="4">Uncharacterized protein</fullName>
    </submittedName>
</protein>
<dbReference type="AlphaFoldDB" id="A0A498I9L0"/>
<evidence type="ECO:0000256" key="2">
    <source>
        <dbReference type="ARBA" id="ARBA00022679"/>
    </source>
</evidence>
<dbReference type="Pfam" id="PF02458">
    <property type="entry name" value="Transferase"/>
    <property type="match status" value="1"/>
</dbReference>
<evidence type="ECO:0000256" key="3">
    <source>
        <dbReference type="ARBA" id="ARBA00023315"/>
    </source>
</evidence>
<dbReference type="Proteomes" id="UP000290289">
    <property type="component" value="Chromosome 13"/>
</dbReference>
<evidence type="ECO:0000313" key="5">
    <source>
        <dbReference type="Proteomes" id="UP000290289"/>
    </source>
</evidence>
<dbReference type="GO" id="GO:0016746">
    <property type="term" value="F:acyltransferase activity"/>
    <property type="evidence" value="ECO:0007669"/>
    <property type="project" value="UniProtKB-KW"/>
</dbReference>
<name>A0A498I9L0_MALDO</name>
<dbReference type="PANTHER" id="PTHR31623:SF79">
    <property type="entry name" value="SALUTARIDINOL 7-O-ACETYLTRANSFERASE"/>
    <property type="match status" value="1"/>
</dbReference>
<comment type="similarity">
    <text evidence="1">Belongs to the plant acyltransferase family.</text>
</comment>